<name>A0A6G0YZW6_APHCR</name>
<gene>
    <name evidence="1" type="ORF">FWK35_00008688</name>
</gene>
<protein>
    <submittedName>
        <fullName evidence="1">Uncharacterized protein</fullName>
    </submittedName>
</protein>
<comment type="caution">
    <text evidence="1">The sequence shown here is derived from an EMBL/GenBank/DDBJ whole genome shotgun (WGS) entry which is preliminary data.</text>
</comment>
<proteinExistence type="predicted"/>
<evidence type="ECO:0000313" key="2">
    <source>
        <dbReference type="Proteomes" id="UP000478052"/>
    </source>
</evidence>
<reference evidence="1 2" key="1">
    <citation type="submission" date="2019-08" db="EMBL/GenBank/DDBJ databases">
        <title>Whole genome of Aphis craccivora.</title>
        <authorList>
            <person name="Voronova N.V."/>
            <person name="Shulinski R.S."/>
            <person name="Bandarenka Y.V."/>
            <person name="Zhorov D.G."/>
            <person name="Warner D."/>
        </authorList>
    </citation>
    <scope>NUCLEOTIDE SEQUENCE [LARGE SCALE GENOMIC DNA]</scope>
    <source>
        <strain evidence="1">180601</strain>
        <tissue evidence="1">Whole Body</tissue>
    </source>
</reference>
<dbReference type="EMBL" id="VUJU01001887">
    <property type="protein sequence ID" value="KAF0763414.1"/>
    <property type="molecule type" value="Genomic_DNA"/>
</dbReference>
<organism evidence="1 2">
    <name type="scientific">Aphis craccivora</name>
    <name type="common">Cowpea aphid</name>
    <dbReference type="NCBI Taxonomy" id="307492"/>
    <lineage>
        <taxon>Eukaryota</taxon>
        <taxon>Metazoa</taxon>
        <taxon>Ecdysozoa</taxon>
        <taxon>Arthropoda</taxon>
        <taxon>Hexapoda</taxon>
        <taxon>Insecta</taxon>
        <taxon>Pterygota</taxon>
        <taxon>Neoptera</taxon>
        <taxon>Paraneoptera</taxon>
        <taxon>Hemiptera</taxon>
        <taxon>Sternorrhyncha</taxon>
        <taxon>Aphidomorpha</taxon>
        <taxon>Aphidoidea</taxon>
        <taxon>Aphididae</taxon>
        <taxon>Aphidini</taxon>
        <taxon>Aphis</taxon>
        <taxon>Aphis</taxon>
    </lineage>
</organism>
<dbReference type="Proteomes" id="UP000478052">
    <property type="component" value="Unassembled WGS sequence"/>
</dbReference>
<keyword evidence="2" id="KW-1185">Reference proteome</keyword>
<sequence length="100" mass="11607">MSFLIIFPASSECSRKPRVIAISSSAIDSFRIYSKILSGIPFVLYTATITSLTQRYTHKHIKPINTIFQQVFEIRRNSKKTDLISLRTHVNFIWFNKVVK</sequence>
<evidence type="ECO:0000313" key="1">
    <source>
        <dbReference type="EMBL" id="KAF0763414.1"/>
    </source>
</evidence>
<accession>A0A6G0YZW6</accession>
<dbReference type="AlphaFoldDB" id="A0A6G0YZW6"/>